<keyword evidence="1" id="KW-0812">Transmembrane</keyword>
<proteinExistence type="predicted"/>
<organism evidence="2 3">
    <name type="scientific">Peribacillus glennii</name>
    <dbReference type="NCBI Taxonomy" id="2303991"/>
    <lineage>
        <taxon>Bacteria</taxon>
        <taxon>Bacillati</taxon>
        <taxon>Bacillota</taxon>
        <taxon>Bacilli</taxon>
        <taxon>Bacillales</taxon>
        <taxon>Bacillaceae</taxon>
        <taxon>Peribacillus</taxon>
    </lineage>
</organism>
<name>A0A372LEG3_9BACI</name>
<accession>A0A372LEG3</accession>
<feature type="transmembrane region" description="Helical" evidence="1">
    <location>
        <begin position="96"/>
        <end position="114"/>
    </location>
</feature>
<dbReference type="AlphaFoldDB" id="A0A372LEG3"/>
<dbReference type="EMBL" id="QVTD01000003">
    <property type="protein sequence ID" value="RFU64695.1"/>
    <property type="molecule type" value="Genomic_DNA"/>
</dbReference>
<protein>
    <submittedName>
        <fullName evidence="2">Uncharacterized protein</fullName>
    </submittedName>
</protein>
<dbReference type="OrthoDB" id="9985263at2"/>
<gene>
    <name evidence="2" type="ORF">D0466_01845</name>
</gene>
<reference evidence="2 3" key="1">
    <citation type="submission" date="2018-08" db="EMBL/GenBank/DDBJ databases">
        <title>Bacillus chawlae sp. nov., Bacillus glennii sp. nov., and Bacillus saganii sp. nov. Isolated from the Vehicle Assembly Building at Kennedy Space Center where the Viking Spacecraft were Assembled.</title>
        <authorList>
            <person name="Seuylemezian A."/>
            <person name="Vaishampayan P."/>
        </authorList>
    </citation>
    <scope>NUCLEOTIDE SEQUENCE [LARGE SCALE GENOMIC DNA]</scope>
    <source>
        <strain evidence="2 3">V44-8</strain>
    </source>
</reference>
<keyword evidence="3" id="KW-1185">Reference proteome</keyword>
<sequence>MNLIILKEKLPLRKKQYQIWFKAIGIVSTLMDTTKGWINQLWKRSPQRFRGPYPFGEAILSFENIDWSKTDEPMNRTEINLTHFAECDFLPTIKRFFPIPLLLLMAGIYAIGIFF</sequence>
<keyword evidence="1" id="KW-0472">Membrane</keyword>
<comment type="caution">
    <text evidence="2">The sequence shown here is derived from an EMBL/GenBank/DDBJ whole genome shotgun (WGS) entry which is preliminary data.</text>
</comment>
<evidence type="ECO:0000256" key="1">
    <source>
        <dbReference type="SAM" id="Phobius"/>
    </source>
</evidence>
<keyword evidence="1" id="KW-1133">Transmembrane helix</keyword>
<dbReference type="Proteomes" id="UP000262939">
    <property type="component" value="Unassembled WGS sequence"/>
</dbReference>
<evidence type="ECO:0000313" key="3">
    <source>
        <dbReference type="Proteomes" id="UP000262939"/>
    </source>
</evidence>
<evidence type="ECO:0000313" key="2">
    <source>
        <dbReference type="EMBL" id="RFU64695.1"/>
    </source>
</evidence>
<dbReference type="RefSeq" id="WP_117320870.1">
    <property type="nucleotide sequence ID" value="NZ_QVTD01000003.1"/>
</dbReference>